<dbReference type="PROSITE" id="PS50851">
    <property type="entry name" value="CHEW"/>
    <property type="match status" value="1"/>
</dbReference>
<feature type="domain" description="CheW-like" evidence="1">
    <location>
        <begin position="2"/>
        <end position="138"/>
    </location>
</feature>
<name>A0A3B1CXD0_9ZZZZ</name>
<dbReference type="GO" id="GO:0007165">
    <property type="term" value="P:signal transduction"/>
    <property type="evidence" value="ECO:0007669"/>
    <property type="project" value="InterPro"/>
</dbReference>
<dbReference type="SUPFAM" id="SSF50341">
    <property type="entry name" value="CheW-like"/>
    <property type="match status" value="1"/>
</dbReference>
<evidence type="ECO:0000259" key="1">
    <source>
        <dbReference type="PROSITE" id="PS50851"/>
    </source>
</evidence>
<dbReference type="InterPro" id="IPR002545">
    <property type="entry name" value="CheW-lke_dom"/>
</dbReference>
<dbReference type="InterPro" id="IPR036061">
    <property type="entry name" value="CheW-like_dom_sf"/>
</dbReference>
<sequence>MSSGYIAFCYADYDFLVPLEQFHIILNPDEITDKIGSSEDNINDIYFGSKLISIVHLSKYLNTEPRKIGSSSRLLVGEFNHQFIGFWVDSIKEIINVENDNFEPQKLFEEDFFIKKTDLEGQDYNVINLNNIVRDKVEFKDHHIN</sequence>
<dbReference type="AlphaFoldDB" id="A0A3B1CXD0"/>
<dbReference type="Gene3D" id="2.30.30.40">
    <property type="entry name" value="SH3 Domains"/>
    <property type="match status" value="1"/>
</dbReference>
<evidence type="ECO:0000313" key="2">
    <source>
        <dbReference type="EMBL" id="VAX29173.1"/>
    </source>
</evidence>
<dbReference type="EMBL" id="UOGD01000440">
    <property type="protein sequence ID" value="VAX29173.1"/>
    <property type="molecule type" value="Genomic_DNA"/>
</dbReference>
<protein>
    <recommendedName>
        <fullName evidence="1">CheW-like domain-containing protein</fullName>
    </recommendedName>
</protein>
<gene>
    <name evidence="2" type="ORF">MNBD_IGNAVI01-1040</name>
</gene>
<dbReference type="GO" id="GO:0006935">
    <property type="term" value="P:chemotaxis"/>
    <property type="evidence" value="ECO:0007669"/>
    <property type="project" value="InterPro"/>
</dbReference>
<organism evidence="2">
    <name type="scientific">hydrothermal vent metagenome</name>
    <dbReference type="NCBI Taxonomy" id="652676"/>
    <lineage>
        <taxon>unclassified sequences</taxon>
        <taxon>metagenomes</taxon>
        <taxon>ecological metagenomes</taxon>
    </lineage>
</organism>
<dbReference type="Gene3D" id="2.40.50.180">
    <property type="entry name" value="CheA-289, Domain 4"/>
    <property type="match status" value="1"/>
</dbReference>
<reference evidence="2" key="1">
    <citation type="submission" date="2018-06" db="EMBL/GenBank/DDBJ databases">
        <authorList>
            <person name="Zhirakovskaya E."/>
        </authorList>
    </citation>
    <scope>NUCLEOTIDE SEQUENCE</scope>
</reference>
<accession>A0A3B1CXD0</accession>
<proteinExistence type="predicted"/>
<dbReference type="Pfam" id="PF01584">
    <property type="entry name" value="CheW"/>
    <property type="match status" value="1"/>
</dbReference>